<feature type="binding site" evidence="14">
    <location>
        <position position="112"/>
    </location>
    <ligand>
        <name>NAD(+)</name>
        <dbReference type="ChEBI" id="CHEBI:57540"/>
    </ligand>
</feature>
<dbReference type="SMART" id="SM00292">
    <property type="entry name" value="BRCT"/>
    <property type="match status" value="1"/>
</dbReference>
<feature type="domain" description="BRCT" evidence="16">
    <location>
        <begin position="591"/>
        <end position="661"/>
    </location>
</feature>
<dbReference type="GO" id="GO:0003911">
    <property type="term" value="F:DNA ligase (NAD+) activity"/>
    <property type="evidence" value="ECO:0007669"/>
    <property type="project" value="UniProtKB-UniRule"/>
</dbReference>
<dbReference type="EC" id="6.5.1.2" evidence="2 14"/>
<keyword evidence="5 14" id="KW-0235">DNA replication</keyword>
<evidence type="ECO:0000256" key="7">
    <source>
        <dbReference type="ARBA" id="ARBA00022763"/>
    </source>
</evidence>
<dbReference type="CDD" id="cd00114">
    <property type="entry name" value="LIGANc"/>
    <property type="match status" value="1"/>
</dbReference>
<dbReference type="InterPro" id="IPR001679">
    <property type="entry name" value="DNA_ligase"/>
</dbReference>
<dbReference type="PROSITE" id="PS01055">
    <property type="entry name" value="DNA_LIGASE_N1"/>
    <property type="match status" value="1"/>
</dbReference>
<keyword evidence="14" id="KW-0464">Manganese</keyword>
<dbReference type="Pfam" id="PF01653">
    <property type="entry name" value="DNA_ligase_aden"/>
    <property type="match status" value="1"/>
</dbReference>
<feature type="binding site" evidence="14">
    <location>
        <position position="288"/>
    </location>
    <ligand>
        <name>NAD(+)</name>
        <dbReference type="ChEBI" id="CHEBI:57540"/>
    </ligand>
</feature>
<sequence>MAAVQEEIDQLRAEIRRHDRMYYVEARPEITDLEYDKLLNRLKHLEAENPQLITPDSPTQRIGDAPVEHLTQVAHRVPMLSIDNTYSLEELRAYGDRIQKLLPDEKIEWVVELKIDGVAVSVLYENGLLVRGVTRGNGQVGDDITHNVRTIKDIPLQLVGDDVPPVLEVRGEIYMTNDELSRINERLAAAGEALYKNTRNVAAGSIRLLDPRICAERNLRMFTHGVGYVEGLKSQSHIEFLNELKGYGLPPTPNVEAFPDFDAAVAHCEALVETLQDLPFEVDGLVLKVNRFEQRERLGSTTKSPRWVIAYKFEKYEAITTLNEIRVQVGKTGTITPVAELEPVELAGTTVSRSSLHNAEQIERLDIRVGDVVVVEKAGKIIPHIVRVEMHERKEELPKFEFPTECPICGTTLVKDEGGVYIRCPNRESCPAQLKERIRYFATRNAMDIEGLGDKLVDQLVVDELVSSYGDIYRLTADQLSSLERMGKKSSDNLVAAIEGSKERGLSRLLNALSIRHVGGRVAQLLARHFVTIDALISASEEEIAAVDEIGPIIAASVHYFFSGDFGKETIADLRELGLKMSEDVPDAGALAAAVFAGKTIVVTGTLVKYGRDEIQELIAKHGGKASSSVSKKTDFVVAGEKAGSKLTKAQQLGVKVLTEEEFEVLLAGSKAPQVD</sequence>
<evidence type="ECO:0000256" key="15">
    <source>
        <dbReference type="RuleBase" id="RU000618"/>
    </source>
</evidence>
<evidence type="ECO:0000256" key="3">
    <source>
        <dbReference type="ARBA" id="ARBA00013308"/>
    </source>
</evidence>
<dbReference type="Gene3D" id="6.20.10.30">
    <property type="match status" value="1"/>
</dbReference>
<dbReference type="InterPro" id="IPR004150">
    <property type="entry name" value="NAD_DNA_ligase_OB"/>
</dbReference>
<dbReference type="EMBL" id="JAJKFT010000010">
    <property type="protein sequence ID" value="MCC9629510.1"/>
    <property type="molecule type" value="Genomic_DNA"/>
</dbReference>
<dbReference type="Pfam" id="PF14520">
    <property type="entry name" value="HHH_5"/>
    <property type="match status" value="1"/>
</dbReference>
<comment type="caution">
    <text evidence="17">The sequence shown here is derived from an EMBL/GenBank/DDBJ whole genome shotgun (WGS) entry which is preliminary data.</text>
</comment>
<dbReference type="InterPro" id="IPR013840">
    <property type="entry name" value="DNAligase_N"/>
</dbReference>
<dbReference type="InterPro" id="IPR010994">
    <property type="entry name" value="RuvA_2-like"/>
</dbReference>
<dbReference type="Gene3D" id="1.10.150.20">
    <property type="entry name" value="5' to 3' exonuclease, C-terminal subdomain"/>
    <property type="match status" value="2"/>
</dbReference>
<feature type="binding site" evidence="14">
    <location>
        <position position="424"/>
    </location>
    <ligand>
        <name>Zn(2+)</name>
        <dbReference type="ChEBI" id="CHEBI:29105"/>
    </ligand>
</feature>
<comment type="similarity">
    <text evidence="13 14">Belongs to the NAD-dependent DNA ligase family. LigA subfamily.</text>
</comment>
<name>A0A9X1MNJ5_9BACT</name>
<keyword evidence="11 14" id="KW-0234">DNA repair</keyword>
<dbReference type="Pfam" id="PF03120">
    <property type="entry name" value="OB_DNA_ligase"/>
    <property type="match status" value="1"/>
</dbReference>
<dbReference type="InterPro" id="IPR033136">
    <property type="entry name" value="DNA_ligase_CS"/>
</dbReference>
<dbReference type="PROSITE" id="PS50172">
    <property type="entry name" value="BRCT"/>
    <property type="match status" value="1"/>
</dbReference>
<dbReference type="SUPFAM" id="SSF50249">
    <property type="entry name" value="Nucleic acid-binding proteins"/>
    <property type="match status" value="1"/>
</dbReference>
<evidence type="ECO:0000256" key="2">
    <source>
        <dbReference type="ARBA" id="ARBA00012722"/>
    </source>
</evidence>
<dbReference type="PIRSF" id="PIRSF001604">
    <property type="entry name" value="LigA"/>
    <property type="match status" value="1"/>
</dbReference>
<keyword evidence="8 14" id="KW-0862">Zinc</keyword>
<dbReference type="InterPro" id="IPR001357">
    <property type="entry name" value="BRCT_dom"/>
</dbReference>
<evidence type="ECO:0000256" key="12">
    <source>
        <dbReference type="ARBA" id="ARBA00034005"/>
    </source>
</evidence>
<dbReference type="FunFam" id="2.40.50.140:FF:000012">
    <property type="entry name" value="DNA ligase"/>
    <property type="match status" value="1"/>
</dbReference>
<keyword evidence="9 14" id="KW-0460">Magnesium</keyword>
<dbReference type="SMART" id="SM00278">
    <property type="entry name" value="HhH1"/>
    <property type="match status" value="4"/>
</dbReference>
<dbReference type="InterPro" id="IPR041663">
    <property type="entry name" value="DisA/LigA_HHH"/>
</dbReference>
<keyword evidence="7 14" id="KW-0227">DNA damage</keyword>
<dbReference type="PROSITE" id="PS01056">
    <property type="entry name" value="DNA_LIGASE_N2"/>
    <property type="match status" value="1"/>
</dbReference>
<feature type="binding site" evidence="14">
    <location>
        <begin position="81"/>
        <end position="82"/>
    </location>
    <ligand>
        <name>NAD(+)</name>
        <dbReference type="ChEBI" id="CHEBI:57540"/>
    </ligand>
</feature>
<dbReference type="GO" id="GO:0046872">
    <property type="term" value="F:metal ion binding"/>
    <property type="evidence" value="ECO:0007669"/>
    <property type="project" value="UniProtKB-KW"/>
</dbReference>
<dbReference type="Pfam" id="PF00533">
    <property type="entry name" value="BRCT"/>
    <property type="match status" value="1"/>
</dbReference>
<comment type="function">
    <text evidence="1 14">DNA ligase that catalyzes the formation of phosphodiester linkages between 5'-phosphoryl and 3'-hydroxyl groups in double-stranded DNA using NAD as a coenzyme and as the energy source for the reaction. It is essential for DNA replication and repair of damaged DNA.</text>
</comment>
<dbReference type="SMART" id="SM00532">
    <property type="entry name" value="LIGANc"/>
    <property type="match status" value="1"/>
</dbReference>
<reference evidence="17" key="1">
    <citation type="submission" date="2021-11" db="EMBL/GenBank/DDBJ databases">
        <title>Genome sequence.</title>
        <authorList>
            <person name="Sun Q."/>
        </authorList>
    </citation>
    <scope>NUCLEOTIDE SEQUENCE</scope>
    <source>
        <strain evidence="17">JC732</strain>
    </source>
</reference>
<protein>
    <recommendedName>
        <fullName evidence="3 14">DNA ligase</fullName>
        <ecNumber evidence="2 14">6.5.1.2</ecNumber>
    </recommendedName>
    <alternativeName>
        <fullName evidence="14">Polydeoxyribonucleotide synthase [NAD(+)]</fullName>
    </alternativeName>
</protein>
<dbReference type="SUPFAM" id="SSF47781">
    <property type="entry name" value="RuvA domain 2-like"/>
    <property type="match status" value="1"/>
</dbReference>
<evidence type="ECO:0000256" key="6">
    <source>
        <dbReference type="ARBA" id="ARBA00022723"/>
    </source>
</evidence>
<dbReference type="InterPro" id="IPR004149">
    <property type="entry name" value="Znf_DNAligase_C4"/>
</dbReference>
<organism evidence="17 18">
    <name type="scientific">Blastopirellula sediminis</name>
    <dbReference type="NCBI Taxonomy" id="2894196"/>
    <lineage>
        <taxon>Bacteria</taxon>
        <taxon>Pseudomonadati</taxon>
        <taxon>Planctomycetota</taxon>
        <taxon>Planctomycetia</taxon>
        <taxon>Pirellulales</taxon>
        <taxon>Pirellulaceae</taxon>
        <taxon>Blastopirellula</taxon>
    </lineage>
</organism>
<feature type="binding site" evidence="14">
    <location>
        <position position="172"/>
    </location>
    <ligand>
        <name>NAD(+)</name>
        <dbReference type="ChEBI" id="CHEBI:57540"/>
    </ligand>
</feature>
<dbReference type="Gene3D" id="1.10.287.610">
    <property type="entry name" value="Helix hairpin bin"/>
    <property type="match status" value="1"/>
</dbReference>
<dbReference type="Gene3D" id="2.40.50.140">
    <property type="entry name" value="Nucleic acid-binding proteins"/>
    <property type="match status" value="1"/>
</dbReference>
<dbReference type="Gene3D" id="3.30.470.30">
    <property type="entry name" value="DNA ligase/mRNA capping enzyme"/>
    <property type="match status" value="1"/>
</dbReference>
<proteinExistence type="inferred from homology"/>
<accession>A0A9X1MNJ5</accession>
<comment type="cofactor">
    <cofactor evidence="14">
        <name>Mg(2+)</name>
        <dbReference type="ChEBI" id="CHEBI:18420"/>
    </cofactor>
    <cofactor evidence="14">
        <name>Mn(2+)</name>
        <dbReference type="ChEBI" id="CHEBI:29035"/>
    </cofactor>
</comment>
<evidence type="ECO:0000256" key="11">
    <source>
        <dbReference type="ARBA" id="ARBA00023204"/>
    </source>
</evidence>
<keyword evidence="10 14" id="KW-0520">NAD</keyword>
<dbReference type="FunFam" id="3.40.50.10190:FF:000054">
    <property type="entry name" value="DNA ligase"/>
    <property type="match status" value="1"/>
</dbReference>
<keyword evidence="4 14" id="KW-0436">Ligase</keyword>
<dbReference type="NCBIfam" id="TIGR00575">
    <property type="entry name" value="dnlj"/>
    <property type="match status" value="1"/>
</dbReference>
<evidence type="ECO:0000256" key="14">
    <source>
        <dbReference type="HAMAP-Rule" id="MF_01588"/>
    </source>
</evidence>
<dbReference type="RefSeq" id="WP_230219773.1">
    <property type="nucleotide sequence ID" value="NZ_JAJKFT010000010.1"/>
</dbReference>
<dbReference type="CDD" id="cd17748">
    <property type="entry name" value="BRCT_DNA_ligase_like"/>
    <property type="match status" value="1"/>
</dbReference>
<dbReference type="InterPro" id="IPR003583">
    <property type="entry name" value="Hlx-hairpin-Hlx_DNA-bd_motif"/>
</dbReference>
<evidence type="ECO:0000256" key="1">
    <source>
        <dbReference type="ARBA" id="ARBA00004067"/>
    </source>
</evidence>
<dbReference type="GO" id="GO:0003677">
    <property type="term" value="F:DNA binding"/>
    <property type="evidence" value="ECO:0007669"/>
    <property type="project" value="InterPro"/>
</dbReference>
<dbReference type="InterPro" id="IPR012340">
    <property type="entry name" value="NA-bd_OB-fold"/>
</dbReference>
<dbReference type="PANTHER" id="PTHR23389">
    <property type="entry name" value="CHROMOSOME TRANSMISSION FIDELITY FACTOR 18"/>
    <property type="match status" value="1"/>
</dbReference>
<dbReference type="SUPFAM" id="SSF56091">
    <property type="entry name" value="DNA ligase/mRNA capping enzyme, catalytic domain"/>
    <property type="match status" value="1"/>
</dbReference>
<evidence type="ECO:0000313" key="18">
    <source>
        <dbReference type="Proteomes" id="UP001139103"/>
    </source>
</evidence>
<evidence type="ECO:0000256" key="13">
    <source>
        <dbReference type="ARBA" id="ARBA00060881"/>
    </source>
</evidence>
<dbReference type="FunFam" id="1.10.150.20:FF:000007">
    <property type="entry name" value="DNA ligase"/>
    <property type="match status" value="1"/>
</dbReference>
<dbReference type="InterPro" id="IPR013839">
    <property type="entry name" value="DNAligase_adenylation"/>
</dbReference>
<gene>
    <name evidence="14 17" type="primary">ligA</name>
    <name evidence="17" type="ORF">LOC68_14040</name>
</gene>
<feature type="binding site" evidence="14">
    <location>
        <begin position="32"/>
        <end position="36"/>
    </location>
    <ligand>
        <name>NAD(+)</name>
        <dbReference type="ChEBI" id="CHEBI:57540"/>
    </ligand>
</feature>
<evidence type="ECO:0000313" key="17">
    <source>
        <dbReference type="EMBL" id="MCC9629510.1"/>
    </source>
</evidence>
<dbReference type="InterPro" id="IPR036420">
    <property type="entry name" value="BRCT_dom_sf"/>
</dbReference>
<feature type="binding site" evidence="14">
    <location>
        <position position="430"/>
    </location>
    <ligand>
        <name>Zn(2+)</name>
        <dbReference type="ChEBI" id="CHEBI:29105"/>
    </ligand>
</feature>
<comment type="catalytic activity">
    <reaction evidence="12 14 15">
        <text>NAD(+) + (deoxyribonucleotide)n-3'-hydroxyl + 5'-phospho-(deoxyribonucleotide)m = (deoxyribonucleotide)n+m + AMP + beta-nicotinamide D-nucleotide.</text>
        <dbReference type="EC" id="6.5.1.2"/>
    </reaction>
</comment>
<feature type="binding site" evidence="14">
    <location>
        <position position="406"/>
    </location>
    <ligand>
        <name>Zn(2+)</name>
        <dbReference type="ChEBI" id="CHEBI:29105"/>
    </ligand>
</feature>
<dbReference type="HAMAP" id="MF_01588">
    <property type="entry name" value="DNA_ligase_A"/>
    <property type="match status" value="1"/>
</dbReference>
<dbReference type="PANTHER" id="PTHR23389:SF9">
    <property type="entry name" value="DNA LIGASE"/>
    <property type="match status" value="1"/>
</dbReference>
<evidence type="ECO:0000259" key="16">
    <source>
        <dbReference type="PROSITE" id="PS50172"/>
    </source>
</evidence>
<dbReference type="SUPFAM" id="SSF52113">
    <property type="entry name" value="BRCT domain"/>
    <property type="match status" value="1"/>
</dbReference>
<evidence type="ECO:0000256" key="10">
    <source>
        <dbReference type="ARBA" id="ARBA00023027"/>
    </source>
</evidence>
<evidence type="ECO:0000256" key="5">
    <source>
        <dbReference type="ARBA" id="ARBA00022705"/>
    </source>
</evidence>
<dbReference type="Pfam" id="PF03119">
    <property type="entry name" value="DNA_ligase_ZBD"/>
    <property type="match status" value="1"/>
</dbReference>
<evidence type="ECO:0000256" key="4">
    <source>
        <dbReference type="ARBA" id="ARBA00022598"/>
    </source>
</evidence>
<keyword evidence="6 14" id="KW-0479">Metal-binding</keyword>
<evidence type="ECO:0000256" key="9">
    <source>
        <dbReference type="ARBA" id="ARBA00022842"/>
    </source>
</evidence>
<dbReference type="GO" id="GO:0005829">
    <property type="term" value="C:cytosol"/>
    <property type="evidence" value="ECO:0007669"/>
    <property type="project" value="TreeGrafter"/>
</dbReference>
<dbReference type="GO" id="GO:0006260">
    <property type="term" value="P:DNA replication"/>
    <property type="evidence" value="ECO:0007669"/>
    <property type="project" value="UniProtKB-KW"/>
</dbReference>
<feature type="active site" description="N6-AMP-lysine intermediate" evidence="14">
    <location>
        <position position="114"/>
    </location>
</feature>
<feature type="binding site" evidence="14">
    <location>
        <position position="135"/>
    </location>
    <ligand>
        <name>NAD(+)</name>
        <dbReference type="ChEBI" id="CHEBI:57540"/>
    </ligand>
</feature>
<dbReference type="NCBIfam" id="NF005932">
    <property type="entry name" value="PRK07956.1"/>
    <property type="match status" value="1"/>
</dbReference>
<dbReference type="Proteomes" id="UP001139103">
    <property type="component" value="Unassembled WGS sequence"/>
</dbReference>
<keyword evidence="18" id="KW-1185">Reference proteome</keyword>
<dbReference type="InterPro" id="IPR018239">
    <property type="entry name" value="DNA_ligase_AS"/>
</dbReference>
<dbReference type="Gene3D" id="3.40.50.10190">
    <property type="entry name" value="BRCT domain"/>
    <property type="match status" value="1"/>
</dbReference>
<feature type="binding site" evidence="14">
    <location>
        <position position="409"/>
    </location>
    <ligand>
        <name>Zn(2+)</name>
        <dbReference type="ChEBI" id="CHEBI:29105"/>
    </ligand>
</feature>
<evidence type="ECO:0000256" key="8">
    <source>
        <dbReference type="ARBA" id="ARBA00022833"/>
    </source>
</evidence>
<dbReference type="Pfam" id="PF12826">
    <property type="entry name" value="HHH_2"/>
    <property type="match status" value="1"/>
</dbReference>
<feature type="binding site" evidence="14">
    <location>
        <position position="312"/>
    </location>
    <ligand>
        <name>NAD(+)</name>
        <dbReference type="ChEBI" id="CHEBI:57540"/>
    </ligand>
</feature>
<dbReference type="FunFam" id="3.30.470.30:FF:000001">
    <property type="entry name" value="DNA ligase"/>
    <property type="match status" value="1"/>
</dbReference>
<dbReference type="GO" id="GO:0006281">
    <property type="term" value="P:DNA repair"/>
    <property type="evidence" value="ECO:0007669"/>
    <property type="project" value="UniProtKB-KW"/>
</dbReference>
<dbReference type="AlphaFoldDB" id="A0A9X1MNJ5"/>